<proteinExistence type="predicted"/>
<evidence type="ECO:0000313" key="3">
    <source>
        <dbReference type="Proteomes" id="UP000499080"/>
    </source>
</evidence>
<comment type="caution">
    <text evidence="2">The sequence shown here is derived from an EMBL/GenBank/DDBJ whole genome shotgun (WGS) entry which is preliminary data.</text>
</comment>
<gene>
    <name evidence="2" type="ORF">AVEN_152605_1</name>
</gene>
<dbReference type="AlphaFoldDB" id="A0A4Y2QR98"/>
<dbReference type="Proteomes" id="UP000499080">
    <property type="component" value="Unassembled WGS sequence"/>
</dbReference>
<keyword evidence="1" id="KW-1133">Transmembrane helix</keyword>
<name>A0A4Y2QR98_ARAVE</name>
<keyword evidence="1" id="KW-0812">Transmembrane</keyword>
<protein>
    <submittedName>
        <fullName evidence="2">Uncharacterized protein</fullName>
    </submittedName>
</protein>
<organism evidence="2 3">
    <name type="scientific">Araneus ventricosus</name>
    <name type="common">Orbweaver spider</name>
    <name type="synonym">Epeira ventricosa</name>
    <dbReference type="NCBI Taxonomy" id="182803"/>
    <lineage>
        <taxon>Eukaryota</taxon>
        <taxon>Metazoa</taxon>
        <taxon>Ecdysozoa</taxon>
        <taxon>Arthropoda</taxon>
        <taxon>Chelicerata</taxon>
        <taxon>Arachnida</taxon>
        <taxon>Araneae</taxon>
        <taxon>Araneomorphae</taxon>
        <taxon>Entelegynae</taxon>
        <taxon>Araneoidea</taxon>
        <taxon>Araneidae</taxon>
        <taxon>Araneus</taxon>
    </lineage>
</organism>
<feature type="transmembrane region" description="Helical" evidence="1">
    <location>
        <begin position="75"/>
        <end position="96"/>
    </location>
</feature>
<keyword evidence="1" id="KW-0472">Membrane</keyword>
<reference evidence="2 3" key="1">
    <citation type="journal article" date="2019" name="Sci. Rep.">
        <title>Orb-weaving spider Araneus ventricosus genome elucidates the spidroin gene catalogue.</title>
        <authorList>
            <person name="Kono N."/>
            <person name="Nakamura H."/>
            <person name="Ohtoshi R."/>
            <person name="Moran D.A.P."/>
            <person name="Shinohara A."/>
            <person name="Yoshida Y."/>
            <person name="Fujiwara M."/>
            <person name="Mori M."/>
            <person name="Tomita M."/>
            <person name="Arakawa K."/>
        </authorList>
    </citation>
    <scope>NUCLEOTIDE SEQUENCE [LARGE SCALE GENOMIC DNA]</scope>
</reference>
<keyword evidence="3" id="KW-1185">Reference proteome</keyword>
<evidence type="ECO:0000313" key="2">
    <source>
        <dbReference type="EMBL" id="GBN65770.1"/>
    </source>
</evidence>
<dbReference type="EMBL" id="BGPR01014561">
    <property type="protein sequence ID" value="GBN65770.1"/>
    <property type="molecule type" value="Genomic_DNA"/>
</dbReference>
<evidence type="ECO:0000256" key="1">
    <source>
        <dbReference type="SAM" id="Phobius"/>
    </source>
</evidence>
<sequence length="98" mass="10577">MASGADEMMGHLLINVCQMNKRGTVKVKVLAFSAFVVQIDRDHQYLAIKQNLWPSLADSSKVEQGEEKQKRNPSAVAVTISCLLLSMVGGATGAIFSP</sequence>
<accession>A0A4Y2QR98</accession>